<feature type="compositionally biased region" description="Polar residues" evidence="1">
    <location>
        <begin position="125"/>
        <end position="134"/>
    </location>
</feature>
<dbReference type="EMBL" id="QNUK01000192">
    <property type="protein sequence ID" value="KAF5898664.1"/>
    <property type="molecule type" value="Genomic_DNA"/>
</dbReference>
<keyword evidence="3" id="KW-1185">Reference proteome</keyword>
<feature type="compositionally biased region" description="Basic and acidic residues" evidence="1">
    <location>
        <begin position="98"/>
        <end position="110"/>
    </location>
</feature>
<gene>
    <name evidence="2" type="ORF">DAT39_011628</name>
</gene>
<feature type="compositionally biased region" description="Basic and acidic residues" evidence="1">
    <location>
        <begin position="233"/>
        <end position="247"/>
    </location>
</feature>
<protein>
    <submittedName>
        <fullName evidence="2">Uncharacterized protein</fullName>
    </submittedName>
</protein>
<feature type="compositionally biased region" description="Polar residues" evidence="1">
    <location>
        <begin position="215"/>
        <end position="232"/>
    </location>
</feature>
<dbReference type="Proteomes" id="UP000727407">
    <property type="component" value="Unassembled WGS sequence"/>
</dbReference>
<evidence type="ECO:0000256" key="1">
    <source>
        <dbReference type="SAM" id="MobiDB-lite"/>
    </source>
</evidence>
<evidence type="ECO:0000313" key="2">
    <source>
        <dbReference type="EMBL" id="KAF5898664.1"/>
    </source>
</evidence>
<feature type="compositionally biased region" description="Basic and acidic residues" evidence="1">
    <location>
        <begin position="17"/>
        <end position="27"/>
    </location>
</feature>
<feature type="region of interest" description="Disordered" evidence="1">
    <location>
        <begin position="17"/>
        <end position="155"/>
    </location>
</feature>
<name>A0A8J4WZB1_CLAMG</name>
<sequence length="295" mass="32827">MQEPIKKVEALLLSFDQTERRRDRDTETEMITSVITEEDFPPLSRVPEPSSPVPTATRGRTPPLSPSPFPIALPRRIPRPRRRIIVQVSPPKNPSVAHPDEHSELLEIHSDQGTQQTSKDRTVPTERSQAQNVVPHTDKPREKVVPHVDTGEEVLPRVDMREEYFSPMVKIHAIQESSSSPDESDTELEPLINFQDDRGELDTLPLMDSPCPPTGVQTGNYSPSPGTSQRGLTSEEREAGLDEASVGRREIGMIGNTKENFLLKTPTESDSLEPQVALKLEYSSSDSSDGDIVDE</sequence>
<feature type="region of interest" description="Disordered" evidence="1">
    <location>
        <begin position="207"/>
        <end position="247"/>
    </location>
</feature>
<feature type="compositionally biased region" description="Basic and acidic residues" evidence="1">
    <location>
        <begin position="136"/>
        <end position="155"/>
    </location>
</feature>
<organism evidence="2 3">
    <name type="scientific">Clarias magur</name>
    <name type="common">Asian catfish</name>
    <name type="synonym">Macropteronotus magur</name>
    <dbReference type="NCBI Taxonomy" id="1594786"/>
    <lineage>
        <taxon>Eukaryota</taxon>
        <taxon>Metazoa</taxon>
        <taxon>Chordata</taxon>
        <taxon>Craniata</taxon>
        <taxon>Vertebrata</taxon>
        <taxon>Euteleostomi</taxon>
        <taxon>Actinopterygii</taxon>
        <taxon>Neopterygii</taxon>
        <taxon>Teleostei</taxon>
        <taxon>Ostariophysi</taxon>
        <taxon>Siluriformes</taxon>
        <taxon>Clariidae</taxon>
        <taxon>Clarias</taxon>
    </lineage>
</organism>
<feature type="non-terminal residue" evidence="2">
    <location>
        <position position="1"/>
    </location>
</feature>
<proteinExistence type="predicted"/>
<accession>A0A8J4WZB1</accession>
<evidence type="ECO:0000313" key="3">
    <source>
        <dbReference type="Proteomes" id="UP000727407"/>
    </source>
</evidence>
<comment type="caution">
    <text evidence="2">The sequence shown here is derived from an EMBL/GenBank/DDBJ whole genome shotgun (WGS) entry which is preliminary data.</text>
</comment>
<dbReference type="AlphaFoldDB" id="A0A8J4WZB1"/>
<reference evidence="2" key="1">
    <citation type="submission" date="2020-07" db="EMBL/GenBank/DDBJ databases">
        <title>Clarias magur genome sequencing, assembly and annotation.</title>
        <authorList>
            <person name="Kushwaha B."/>
            <person name="Kumar R."/>
            <person name="Das P."/>
            <person name="Joshi C.G."/>
            <person name="Kumar D."/>
            <person name="Nagpure N.S."/>
            <person name="Pandey M."/>
            <person name="Agarwal S."/>
            <person name="Srivastava S."/>
            <person name="Singh M."/>
            <person name="Sahoo L."/>
            <person name="Jayasankar P."/>
            <person name="Meher P.K."/>
            <person name="Koringa P.G."/>
            <person name="Iquebal M.A."/>
            <person name="Das S.P."/>
            <person name="Bit A."/>
            <person name="Patnaik S."/>
            <person name="Patel N."/>
            <person name="Shah T.M."/>
            <person name="Hinsu A."/>
            <person name="Jena J.K."/>
        </authorList>
    </citation>
    <scope>NUCLEOTIDE SEQUENCE</scope>
    <source>
        <strain evidence="2">CIFAMagur01</strain>
        <tissue evidence="2">Testis</tissue>
    </source>
</reference>